<dbReference type="PROSITE" id="PS50071">
    <property type="entry name" value="HOMEOBOX_2"/>
    <property type="match status" value="1"/>
</dbReference>
<feature type="region of interest" description="Disordered" evidence="7">
    <location>
        <begin position="1"/>
        <end position="45"/>
    </location>
</feature>
<dbReference type="SUPFAM" id="SSF46689">
    <property type="entry name" value="Homeodomain-like"/>
    <property type="match status" value="1"/>
</dbReference>
<evidence type="ECO:0000256" key="5">
    <source>
        <dbReference type="PROSITE-ProRule" id="PRU00108"/>
    </source>
</evidence>
<reference evidence="9" key="1">
    <citation type="journal article" date="2023" name="Mol. Biol. Evol.">
        <title>Third-Generation Sequencing Reveals the Adaptive Role of the Epigenome in Three Deep-Sea Polychaetes.</title>
        <authorList>
            <person name="Perez M."/>
            <person name="Aroh O."/>
            <person name="Sun Y."/>
            <person name="Lan Y."/>
            <person name="Juniper S.K."/>
            <person name="Young C.R."/>
            <person name="Angers B."/>
            <person name="Qian P.Y."/>
        </authorList>
    </citation>
    <scope>NUCLEOTIDE SEQUENCE</scope>
    <source>
        <strain evidence="9">P08H-3</strain>
    </source>
</reference>
<dbReference type="InterPro" id="IPR001356">
    <property type="entry name" value="HD"/>
</dbReference>
<evidence type="ECO:0000256" key="7">
    <source>
        <dbReference type="SAM" id="MobiDB-lite"/>
    </source>
</evidence>
<evidence type="ECO:0000256" key="4">
    <source>
        <dbReference type="ARBA" id="ARBA00023242"/>
    </source>
</evidence>
<keyword evidence="3 5" id="KW-0371">Homeobox</keyword>
<gene>
    <name evidence="9" type="ORF">LSH36_556g02008</name>
</gene>
<dbReference type="PANTHER" id="PTHR24333:SF5">
    <property type="entry name" value="VENT HOMEOBOX"/>
    <property type="match status" value="1"/>
</dbReference>
<evidence type="ECO:0000313" key="9">
    <source>
        <dbReference type="EMBL" id="KAK2147379.1"/>
    </source>
</evidence>
<keyword evidence="4 5" id="KW-0539">Nucleus</keyword>
<dbReference type="Proteomes" id="UP001208570">
    <property type="component" value="Unassembled WGS sequence"/>
</dbReference>
<dbReference type="SMART" id="SM00389">
    <property type="entry name" value="HOX"/>
    <property type="match status" value="1"/>
</dbReference>
<keyword evidence="2 5" id="KW-0238">DNA-binding</keyword>
<dbReference type="GO" id="GO:0005634">
    <property type="term" value="C:nucleus"/>
    <property type="evidence" value="ECO:0007669"/>
    <property type="project" value="UniProtKB-SubCell"/>
</dbReference>
<name>A0AAD9J6I2_9ANNE</name>
<evidence type="ECO:0000313" key="10">
    <source>
        <dbReference type="Proteomes" id="UP001208570"/>
    </source>
</evidence>
<dbReference type="InterPro" id="IPR009057">
    <property type="entry name" value="Homeodomain-like_sf"/>
</dbReference>
<dbReference type="InterPro" id="IPR017970">
    <property type="entry name" value="Homeobox_CS"/>
</dbReference>
<dbReference type="GO" id="GO:0000981">
    <property type="term" value="F:DNA-binding transcription factor activity, RNA polymerase II-specific"/>
    <property type="evidence" value="ECO:0007669"/>
    <property type="project" value="InterPro"/>
</dbReference>
<sequence>MSKESDYNGKEGVASVESVSRTPSPQRLVRMPRDSNSRLLHPAAVELPSEGARMFVPRARYRRMSSDDDTEDNDDGEHAHQQRHHNNNNNNGKKQVENNENNNNNSNNNNNNNAQRYQTNAKPSFMICDILGDSHVTGSLPAPLQLIRSANSAFTSAKHGGRRTDFRSYDDVEDHRKRNLSPLNGAEKRKYEEIFSDDGDDKDIDEPSSSQDNSLKPKKPRKARTAFTDHQLQTLEQSFERQKYLSVQERMELAAKLNLTDTQVKTWYQNRRTKWKRQTAVGLELLAEAGNYAAVQRMLSTNPYWSTYLPRMPGAPIVSNLDALYLRHGTSLPAHTRPVIPPLLIHGLQQHVSHIAPPPPSTQLYSNEATRT</sequence>
<evidence type="ECO:0000259" key="8">
    <source>
        <dbReference type="PROSITE" id="PS50071"/>
    </source>
</evidence>
<dbReference type="PRINTS" id="PR00024">
    <property type="entry name" value="HOMEOBOX"/>
</dbReference>
<feature type="compositionally biased region" description="Basic and acidic residues" evidence="7">
    <location>
        <begin position="162"/>
        <end position="176"/>
    </location>
</feature>
<feature type="domain" description="Homeobox" evidence="8">
    <location>
        <begin position="218"/>
        <end position="278"/>
    </location>
</feature>
<evidence type="ECO:0000256" key="2">
    <source>
        <dbReference type="ARBA" id="ARBA00023125"/>
    </source>
</evidence>
<feature type="DNA-binding region" description="Homeobox" evidence="5">
    <location>
        <begin position="220"/>
        <end position="279"/>
    </location>
</feature>
<feature type="compositionally biased region" description="Low complexity" evidence="7">
    <location>
        <begin position="87"/>
        <end position="113"/>
    </location>
</feature>
<dbReference type="InterPro" id="IPR020479">
    <property type="entry name" value="HD_metazoa"/>
</dbReference>
<feature type="region of interest" description="Disordered" evidence="7">
    <location>
        <begin position="63"/>
        <end position="116"/>
    </location>
</feature>
<evidence type="ECO:0000256" key="1">
    <source>
        <dbReference type="ARBA" id="ARBA00004123"/>
    </source>
</evidence>
<dbReference type="Gene3D" id="1.10.10.60">
    <property type="entry name" value="Homeodomain-like"/>
    <property type="match status" value="1"/>
</dbReference>
<organism evidence="9 10">
    <name type="scientific">Paralvinella palmiformis</name>
    <dbReference type="NCBI Taxonomy" id="53620"/>
    <lineage>
        <taxon>Eukaryota</taxon>
        <taxon>Metazoa</taxon>
        <taxon>Spiralia</taxon>
        <taxon>Lophotrochozoa</taxon>
        <taxon>Annelida</taxon>
        <taxon>Polychaeta</taxon>
        <taxon>Sedentaria</taxon>
        <taxon>Canalipalpata</taxon>
        <taxon>Terebellida</taxon>
        <taxon>Terebelliformia</taxon>
        <taxon>Alvinellidae</taxon>
        <taxon>Paralvinella</taxon>
    </lineage>
</organism>
<dbReference type="CDD" id="cd00086">
    <property type="entry name" value="homeodomain"/>
    <property type="match status" value="1"/>
</dbReference>
<dbReference type="Pfam" id="PF00046">
    <property type="entry name" value="Homeodomain"/>
    <property type="match status" value="1"/>
</dbReference>
<comment type="caution">
    <text evidence="9">The sequence shown here is derived from an EMBL/GenBank/DDBJ whole genome shotgun (WGS) entry which is preliminary data.</text>
</comment>
<dbReference type="EMBL" id="JAODUP010000556">
    <property type="protein sequence ID" value="KAK2147379.1"/>
    <property type="molecule type" value="Genomic_DNA"/>
</dbReference>
<evidence type="ECO:0000256" key="6">
    <source>
        <dbReference type="RuleBase" id="RU000682"/>
    </source>
</evidence>
<dbReference type="InterPro" id="IPR050848">
    <property type="entry name" value="Homeobox_TF"/>
</dbReference>
<evidence type="ECO:0000256" key="3">
    <source>
        <dbReference type="ARBA" id="ARBA00023155"/>
    </source>
</evidence>
<dbReference type="GO" id="GO:0003677">
    <property type="term" value="F:DNA binding"/>
    <property type="evidence" value="ECO:0007669"/>
    <property type="project" value="UniProtKB-UniRule"/>
</dbReference>
<dbReference type="PANTHER" id="PTHR24333">
    <property type="entry name" value="HOMEO BOX HB9 LIKE A-RELATED"/>
    <property type="match status" value="1"/>
</dbReference>
<feature type="region of interest" description="Disordered" evidence="7">
    <location>
        <begin position="154"/>
        <end position="225"/>
    </location>
</feature>
<dbReference type="PROSITE" id="PS00027">
    <property type="entry name" value="HOMEOBOX_1"/>
    <property type="match status" value="1"/>
</dbReference>
<feature type="compositionally biased region" description="Acidic residues" evidence="7">
    <location>
        <begin position="194"/>
        <end position="206"/>
    </location>
</feature>
<protein>
    <recommendedName>
        <fullName evidence="8">Homeobox domain-containing protein</fullName>
    </recommendedName>
</protein>
<keyword evidence="10" id="KW-1185">Reference proteome</keyword>
<dbReference type="AlphaFoldDB" id="A0AAD9J6I2"/>
<proteinExistence type="predicted"/>
<accession>A0AAD9J6I2</accession>
<comment type="subcellular location">
    <subcellularLocation>
        <location evidence="1 5 6">Nucleus</location>
    </subcellularLocation>
</comment>